<protein>
    <submittedName>
        <fullName evidence="2">Unplaced genomic scaffold SPHSTscaffold_99, whole genome shotgun sequence</fullName>
    </submittedName>
</protein>
<keyword evidence="1" id="KW-0472">Membrane</keyword>
<accession>A0A0C9VGZ1</accession>
<dbReference type="AlphaFoldDB" id="A0A0C9VGZ1"/>
<name>A0A0C9VGZ1_SPHS4</name>
<gene>
    <name evidence="2" type="ORF">M422DRAFT_260698</name>
</gene>
<dbReference type="EMBL" id="KN837174">
    <property type="protein sequence ID" value="KIJ36835.1"/>
    <property type="molecule type" value="Genomic_DNA"/>
</dbReference>
<proteinExistence type="predicted"/>
<dbReference type="Proteomes" id="UP000054279">
    <property type="component" value="Unassembled WGS sequence"/>
</dbReference>
<keyword evidence="1" id="KW-0812">Transmembrane</keyword>
<reference evidence="2 3" key="1">
    <citation type="submission" date="2014-06" db="EMBL/GenBank/DDBJ databases">
        <title>Evolutionary Origins and Diversification of the Mycorrhizal Mutualists.</title>
        <authorList>
            <consortium name="DOE Joint Genome Institute"/>
            <consortium name="Mycorrhizal Genomics Consortium"/>
            <person name="Kohler A."/>
            <person name="Kuo A."/>
            <person name="Nagy L.G."/>
            <person name="Floudas D."/>
            <person name="Copeland A."/>
            <person name="Barry K.W."/>
            <person name="Cichocki N."/>
            <person name="Veneault-Fourrey C."/>
            <person name="LaButti K."/>
            <person name="Lindquist E.A."/>
            <person name="Lipzen A."/>
            <person name="Lundell T."/>
            <person name="Morin E."/>
            <person name="Murat C."/>
            <person name="Riley R."/>
            <person name="Ohm R."/>
            <person name="Sun H."/>
            <person name="Tunlid A."/>
            <person name="Henrissat B."/>
            <person name="Grigoriev I.V."/>
            <person name="Hibbett D.S."/>
            <person name="Martin F."/>
        </authorList>
    </citation>
    <scope>NUCLEOTIDE SEQUENCE [LARGE SCALE GENOMIC DNA]</scope>
    <source>
        <strain evidence="2 3">SS14</strain>
    </source>
</reference>
<evidence type="ECO:0000256" key="1">
    <source>
        <dbReference type="SAM" id="Phobius"/>
    </source>
</evidence>
<keyword evidence="1" id="KW-1133">Transmembrane helix</keyword>
<keyword evidence="3" id="KW-1185">Reference proteome</keyword>
<dbReference type="HOGENOM" id="CLU_509171_0_0_1"/>
<organism evidence="2 3">
    <name type="scientific">Sphaerobolus stellatus (strain SS14)</name>
    <dbReference type="NCBI Taxonomy" id="990650"/>
    <lineage>
        <taxon>Eukaryota</taxon>
        <taxon>Fungi</taxon>
        <taxon>Dikarya</taxon>
        <taxon>Basidiomycota</taxon>
        <taxon>Agaricomycotina</taxon>
        <taxon>Agaricomycetes</taxon>
        <taxon>Phallomycetidae</taxon>
        <taxon>Geastrales</taxon>
        <taxon>Sphaerobolaceae</taxon>
        <taxon>Sphaerobolus</taxon>
    </lineage>
</organism>
<sequence>MDGIAPVTEPNVVWHRLEADILIGIIWSLIPSYFLLALTFCDMLIVRRVFRRKQSNSGSDGEWISHAMKAAKLTADAAKMIPVVGPFIEGGANIFCDILEPLKQSKNNKEIFKELTQSVTRVFQILQKAISGTPRAEPSDEFTQMCSDFKRFASFPFLMYRDRLIFSQFDGTASPKITLTSGMVSRYQRDIDTLRNDLMLYCTVSTHLQVQLFEIEGGSASVVPGTNDDHIPEFEEFHEFKRGDIHLHEQIKYNIRTRSSRVGVPPFKEHYASALAYGTYHRTTVRVFEGEESKEVFTFAAHLAELQPVKVLNQYGLLDLTWNTIEDLTTQYRMSRDIQDGVRHMQAKLPSFLKTEKIQYWAADFSIDIGYTELGKAQLGIYLANDNRSLNLTVKLDTGSDLFTTSNYLSSDVIIDESRLQALQTQLESRVAISPAETTLLLQNYHSVIPVAYEYVPLDLDKVLLGGVYARYLPCPTCQRYSVPYHFTSTSKEVKLVAGFSSNDYNVGDWELSTASAEIWNSLKRSDKGI</sequence>
<evidence type="ECO:0000313" key="3">
    <source>
        <dbReference type="Proteomes" id="UP000054279"/>
    </source>
</evidence>
<evidence type="ECO:0000313" key="2">
    <source>
        <dbReference type="EMBL" id="KIJ36835.1"/>
    </source>
</evidence>
<feature type="transmembrane region" description="Helical" evidence="1">
    <location>
        <begin position="21"/>
        <end position="45"/>
    </location>
</feature>